<protein>
    <submittedName>
        <fullName evidence="10">CSON012723 protein</fullName>
    </submittedName>
</protein>
<dbReference type="InterPro" id="IPR008795">
    <property type="entry name" value="Prominin"/>
</dbReference>
<keyword evidence="4 9" id="KW-1133">Transmembrane helix</keyword>
<dbReference type="GO" id="GO:0016020">
    <property type="term" value="C:membrane"/>
    <property type="evidence" value="ECO:0007669"/>
    <property type="project" value="UniProtKB-SubCell"/>
</dbReference>
<name>A0A336M658_CULSO</name>
<evidence type="ECO:0000256" key="8">
    <source>
        <dbReference type="SAM" id="MobiDB-lite"/>
    </source>
</evidence>
<organism evidence="10">
    <name type="scientific">Culicoides sonorensis</name>
    <name type="common">Biting midge</name>
    <dbReference type="NCBI Taxonomy" id="179676"/>
    <lineage>
        <taxon>Eukaryota</taxon>
        <taxon>Metazoa</taxon>
        <taxon>Ecdysozoa</taxon>
        <taxon>Arthropoda</taxon>
        <taxon>Hexapoda</taxon>
        <taxon>Insecta</taxon>
        <taxon>Pterygota</taxon>
        <taxon>Neoptera</taxon>
        <taxon>Endopterygota</taxon>
        <taxon>Diptera</taxon>
        <taxon>Nematocera</taxon>
        <taxon>Chironomoidea</taxon>
        <taxon>Ceratopogonidae</taxon>
        <taxon>Ceratopogoninae</taxon>
        <taxon>Culicoides</taxon>
        <taxon>Monoculicoides</taxon>
    </lineage>
</organism>
<feature type="compositionally biased region" description="Basic residues" evidence="8">
    <location>
        <begin position="896"/>
        <end position="905"/>
    </location>
</feature>
<proteinExistence type="inferred from homology"/>
<reference evidence="10" key="1">
    <citation type="submission" date="2018-07" db="EMBL/GenBank/DDBJ databases">
        <authorList>
            <person name="Quirk P.G."/>
            <person name="Krulwich T.A."/>
        </authorList>
    </citation>
    <scope>NUCLEOTIDE SEQUENCE</scope>
</reference>
<feature type="transmembrane region" description="Helical" evidence="9">
    <location>
        <begin position="509"/>
        <end position="538"/>
    </location>
</feature>
<gene>
    <name evidence="10" type="primary">CSON012723</name>
</gene>
<keyword evidence="7" id="KW-0175">Coiled coil</keyword>
<evidence type="ECO:0000256" key="2">
    <source>
        <dbReference type="ARBA" id="ARBA00006058"/>
    </source>
</evidence>
<feature type="transmembrane region" description="Helical" evidence="9">
    <location>
        <begin position="139"/>
        <end position="168"/>
    </location>
</feature>
<feature type="transmembrane region" description="Helical" evidence="9">
    <location>
        <begin position="16"/>
        <end position="35"/>
    </location>
</feature>
<dbReference type="PANTHER" id="PTHR22730:SF1">
    <property type="entry name" value="PROMININ-LIKE PROTEIN"/>
    <property type="match status" value="1"/>
</dbReference>
<feature type="region of interest" description="Disordered" evidence="8">
    <location>
        <begin position="889"/>
        <end position="971"/>
    </location>
</feature>
<dbReference type="AlphaFoldDB" id="A0A336M658"/>
<sequence length="971" mass="109930">MLTYHCKNKQNNKRNLSFYLLLLLSVLISIFITHVNCDDANYNNKLNINDRVDEVTSDKLLNIRPVKYSTWNQTNTYLSSTAYNSKGMAPLYNITNKVIDLFVDDDEPIPRGYIVVKDKRFEVGPNVKNNDWGDLLKKYWAILLIVLLIALIAVFMPIIGLCFCCCRCAGACGGRTQPFDKKGDTCRRFFFGLFLICCASAMVFGVVVAFVTNSYMQHGVENATTVARYGINDTTLYLRTTSIHIRHILVDNYNELKTDLERILNDTGNVVIDKLEKESKAIELVRLNDLVKSLSSIQNDLEIMKEETKNLRIRASQLSDGLRGVKRELLTQLSKCNTKDCKAIKEKYDIGRLDTNGIDYNQLPDLTGIISGVQELITNTNLIQAIDDSETKLKELSDSINSKIDSNKPSVENALVETGRSLHRVSDDISKVIEQLVGHASNYGYPNLKKADDYIHKYGIYRYYAGLIISSILLFVLLCLTFGLMCGVCGKRPDGYGDDCCNKGAGGRFLMCGVAVIFLTISALLVISLVLFLVGIVARRGVCDPLNDPARDQIFTEYIDPVIDLYDFFPEQQRNSRNSRPKSNNLEPLRISQVISACHENQTIYNVLGLDKIYDVSEIQDYPNKYQIDAKIKKFVENIKIPPISLMTPETEESIIALGNSALNDFDEYKFLDNLTKNITYYNLAGLADQLDETAKKIQERSTMNDIRVSLLNQALILRSYQNQLVDPMMQGTENMLDIAKNLEKTLKNDAPNFKDAMDKTLEDIRSAEQFFNTEATDFVKSIADDLLKGFKDQFTEYLDLVANETQYEIGQCGPISQVYNATLVGACKQVIDPFNGFWAGLVWCLALFFPTLILAVKLSTLYQKSDPYPGPLVESEYLYDAYSERDNIPLANGPKNRKRNKKRDRRSERHAEYYEDASPSTGHHRDARYNDMAPKNWDGAPPRYNPPVAPSAEYERPPPYYYPGAQSDHD</sequence>
<evidence type="ECO:0000313" key="10">
    <source>
        <dbReference type="EMBL" id="SSX25762.1"/>
    </source>
</evidence>
<evidence type="ECO:0000256" key="4">
    <source>
        <dbReference type="ARBA" id="ARBA00022989"/>
    </source>
</evidence>
<keyword evidence="6" id="KW-0325">Glycoprotein</keyword>
<evidence type="ECO:0000256" key="3">
    <source>
        <dbReference type="ARBA" id="ARBA00022692"/>
    </source>
</evidence>
<dbReference type="PANTHER" id="PTHR22730">
    <property type="entry name" value="PROMININ PROM PROTEIN"/>
    <property type="match status" value="1"/>
</dbReference>
<accession>A0A336M658</accession>
<feature type="transmembrane region" description="Helical" evidence="9">
    <location>
        <begin position="189"/>
        <end position="211"/>
    </location>
</feature>
<evidence type="ECO:0000256" key="5">
    <source>
        <dbReference type="ARBA" id="ARBA00023136"/>
    </source>
</evidence>
<evidence type="ECO:0000256" key="7">
    <source>
        <dbReference type="SAM" id="Coils"/>
    </source>
</evidence>
<evidence type="ECO:0000256" key="1">
    <source>
        <dbReference type="ARBA" id="ARBA00004141"/>
    </source>
</evidence>
<comment type="similarity">
    <text evidence="2">Belongs to the prominin family.</text>
</comment>
<feature type="transmembrane region" description="Helical" evidence="9">
    <location>
        <begin position="838"/>
        <end position="857"/>
    </location>
</feature>
<feature type="transmembrane region" description="Helical" evidence="9">
    <location>
        <begin position="463"/>
        <end position="488"/>
    </location>
</feature>
<evidence type="ECO:0000256" key="9">
    <source>
        <dbReference type="SAM" id="Phobius"/>
    </source>
</evidence>
<evidence type="ECO:0000256" key="6">
    <source>
        <dbReference type="ARBA" id="ARBA00023180"/>
    </source>
</evidence>
<keyword evidence="3 9" id="KW-0812">Transmembrane</keyword>
<keyword evidence="5 9" id="KW-0472">Membrane</keyword>
<comment type="subcellular location">
    <subcellularLocation>
        <location evidence="1">Membrane</location>
        <topology evidence="1">Multi-pass membrane protein</topology>
    </subcellularLocation>
</comment>
<dbReference type="EMBL" id="UFQT01000614">
    <property type="protein sequence ID" value="SSX25762.1"/>
    <property type="molecule type" value="Genomic_DNA"/>
</dbReference>
<dbReference type="Pfam" id="PF05478">
    <property type="entry name" value="Prominin"/>
    <property type="match status" value="1"/>
</dbReference>
<dbReference type="OMA" id="VYHLMMY"/>
<dbReference type="VEuPathDB" id="VectorBase:CSON012723"/>
<feature type="coiled-coil region" evidence="7">
    <location>
        <begin position="287"/>
        <end position="314"/>
    </location>
</feature>